<dbReference type="AlphaFoldDB" id="A0A5N0T4U6"/>
<keyword evidence="2" id="KW-0472">Membrane</keyword>
<keyword evidence="2" id="KW-0812">Transmembrane</keyword>
<dbReference type="InterPro" id="IPR022742">
    <property type="entry name" value="Hydrolase_4"/>
</dbReference>
<dbReference type="Pfam" id="PF12146">
    <property type="entry name" value="Hydrolase_4"/>
    <property type="match status" value="1"/>
</dbReference>
<evidence type="ECO:0000313" key="5">
    <source>
        <dbReference type="EMBL" id="KAA9129933.1"/>
    </source>
</evidence>
<dbReference type="Proteomes" id="UP000326838">
    <property type="component" value="Unassembled WGS sequence"/>
</dbReference>
<organism evidence="5 6">
    <name type="scientific">Microbacterium caowuchunii</name>
    <dbReference type="NCBI Taxonomy" id="2614638"/>
    <lineage>
        <taxon>Bacteria</taxon>
        <taxon>Bacillati</taxon>
        <taxon>Actinomycetota</taxon>
        <taxon>Actinomycetes</taxon>
        <taxon>Micrococcales</taxon>
        <taxon>Microbacteriaceae</taxon>
        <taxon>Microbacterium</taxon>
    </lineage>
</organism>
<evidence type="ECO:0000256" key="2">
    <source>
        <dbReference type="SAM" id="Phobius"/>
    </source>
</evidence>
<feature type="domain" description="Peptidase S33 tripeptidyl aminopeptidase-like C-terminal" evidence="3">
    <location>
        <begin position="419"/>
        <end position="487"/>
    </location>
</feature>
<dbReference type="EMBL" id="VYUY01000022">
    <property type="protein sequence ID" value="KAA9129933.1"/>
    <property type="molecule type" value="Genomic_DNA"/>
</dbReference>
<feature type="compositionally biased region" description="Basic and acidic residues" evidence="1">
    <location>
        <begin position="57"/>
        <end position="66"/>
    </location>
</feature>
<feature type="domain" description="Serine aminopeptidase S33" evidence="4">
    <location>
        <begin position="329"/>
        <end position="406"/>
    </location>
</feature>
<feature type="region of interest" description="Disordered" evidence="1">
    <location>
        <begin position="18"/>
        <end position="108"/>
    </location>
</feature>
<evidence type="ECO:0000313" key="6">
    <source>
        <dbReference type="Proteomes" id="UP000326838"/>
    </source>
</evidence>
<evidence type="ECO:0000256" key="1">
    <source>
        <dbReference type="SAM" id="MobiDB-lite"/>
    </source>
</evidence>
<dbReference type="InterPro" id="IPR013595">
    <property type="entry name" value="Pept_S33_TAP-like_C"/>
</dbReference>
<protein>
    <submittedName>
        <fullName evidence="5">Lysophospholipase</fullName>
    </submittedName>
</protein>
<dbReference type="InterPro" id="IPR029058">
    <property type="entry name" value="AB_hydrolase_fold"/>
</dbReference>
<name>A0A5N0T4U6_9MICO</name>
<comment type="caution">
    <text evidence="5">The sequence shown here is derived from an EMBL/GenBank/DDBJ whole genome shotgun (WGS) entry which is preliminary data.</text>
</comment>
<dbReference type="SUPFAM" id="SSF53474">
    <property type="entry name" value="alpha/beta-Hydrolases"/>
    <property type="match status" value="1"/>
</dbReference>
<proteinExistence type="predicted"/>
<evidence type="ECO:0000259" key="4">
    <source>
        <dbReference type="Pfam" id="PF12146"/>
    </source>
</evidence>
<keyword evidence="6" id="KW-1185">Reference proteome</keyword>
<sequence>MQTPLPLLDGGIRVRVHDLEHPARHPPRRRVGQGDLARRCRGGDGRRRAAGQYQQSGRHDDRDHHTHAPAPSSRRPPVERLLPTLPMRTRRPPPPGEGDGGTHPPASPMLAIVTRTRRAHRRRWPFVIGGIVVAVGILAVVAIPLASAQLLLTPHHSLTTAAGSVQSVGEGEITLSRTDAGARPGTYGLTWSADDGPSGEAVVGPVLRSDETSITRVFAPTDGTPPVGAKVSLNPNMWTGDPGTALGLDFEHVEVAGELGAMPAWFVPGDGDTWVLFVHGIDGLRQSGLRPLTTIAEKNLPTLLITYRNDVGAPPSPNGLFSLGEREWRDLEAAADFALAQGAEKILLYGDSMGGSIVTRFMHESPHAERVVGMVLDAPVLDWSAVIAGQADRLHLGWFTPLVQAVVLWRGDLSLSTLDELDQTEVFDRLPVLLFQGLADPLVPHVDSERFARSLPDAQYVPVPGAGHIQSWNVDPEGYAQHLTTFLAPFAPSAAP</sequence>
<gene>
    <name evidence="5" type="ORF">F6B40_14660</name>
</gene>
<dbReference type="Pfam" id="PF08386">
    <property type="entry name" value="Abhydrolase_4"/>
    <property type="match status" value="1"/>
</dbReference>
<accession>A0A5N0T4U6</accession>
<feature type="compositionally biased region" description="Basic and acidic residues" evidence="1">
    <location>
        <begin position="36"/>
        <end position="47"/>
    </location>
</feature>
<feature type="transmembrane region" description="Helical" evidence="2">
    <location>
        <begin position="124"/>
        <end position="146"/>
    </location>
</feature>
<reference evidence="6" key="1">
    <citation type="submission" date="2019-09" db="EMBL/GenBank/DDBJ databases">
        <title>Mumia zhuanghuii sp. nov. isolated from the intestinal contents of plateau pika (Ochotona curzoniae) in the Qinghai-Tibet plateau of China.</title>
        <authorList>
            <person name="Tian Z."/>
        </authorList>
    </citation>
    <scope>NUCLEOTIDE SEQUENCE [LARGE SCALE GENOMIC DNA]</scope>
    <source>
        <strain evidence="6">L-033</strain>
    </source>
</reference>
<dbReference type="Gene3D" id="3.40.50.1820">
    <property type="entry name" value="alpha/beta hydrolase"/>
    <property type="match status" value="1"/>
</dbReference>
<keyword evidence="2" id="KW-1133">Transmembrane helix</keyword>
<evidence type="ECO:0000259" key="3">
    <source>
        <dbReference type="Pfam" id="PF08386"/>
    </source>
</evidence>